<evidence type="ECO:0000313" key="3">
    <source>
        <dbReference type="EMBL" id="KZT52750.1"/>
    </source>
</evidence>
<dbReference type="AlphaFoldDB" id="A0A165DGI5"/>
<feature type="region of interest" description="Disordered" evidence="1">
    <location>
        <begin position="163"/>
        <end position="193"/>
    </location>
</feature>
<dbReference type="Proteomes" id="UP000076842">
    <property type="component" value="Unassembled WGS sequence"/>
</dbReference>
<keyword evidence="2" id="KW-0812">Transmembrane</keyword>
<evidence type="ECO:0000256" key="1">
    <source>
        <dbReference type="SAM" id="MobiDB-lite"/>
    </source>
</evidence>
<feature type="compositionally biased region" description="Basic residues" evidence="1">
    <location>
        <begin position="166"/>
        <end position="177"/>
    </location>
</feature>
<keyword evidence="4" id="KW-1185">Reference proteome</keyword>
<dbReference type="InParanoid" id="A0A165DGI5"/>
<evidence type="ECO:0000313" key="4">
    <source>
        <dbReference type="Proteomes" id="UP000076842"/>
    </source>
</evidence>
<protein>
    <submittedName>
        <fullName evidence="3">Uncharacterized protein</fullName>
    </submittedName>
</protein>
<name>A0A165DGI5_9BASI</name>
<gene>
    <name evidence="3" type="ORF">CALCODRAFT_77445</name>
</gene>
<evidence type="ECO:0000256" key="2">
    <source>
        <dbReference type="SAM" id="Phobius"/>
    </source>
</evidence>
<keyword evidence="2" id="KW-1133">Transmembrane helix</keyword>
<organism evidence="3 4">
    <name type="scientific">Calocera cornea HHB12733</name>
    <dbReference type="NCBI Taxonomy" id="1353952"/>
    <lineage>
        <taxon>Eukaryota</taxon>
        <taxon>Fungi</taxon>
        <taxon>Dikarya</taxon>
        <taxon>Basidiomycota</taxon>
        <taxon>Agaricomycotina</taxon>
        <taxon>Dacrymycetes</taxon>
        <taxon>Dacrymycetales</taxon>
        <taxon>Dacrymycetaceae</taxon>
        <taxon>Calocera</taxon>
    </lineage>
</organism>
<accession>A0A165DGI5</accession>
<sequence>MSEPRNNVCTNLMPPVGTVTTAVGRPVHSLSSAYPAMCLSIIFATWLGTSSVAVGLLSPSPAVARLVKGQPVHHQCPWNCCSWPTIWISDWVGVFYVSSRRGREANDLTGASPAWSSRPGSHCRLTTSGSTSAWFRWNVTIMLVAALAVALVASASDPTGCPCGRRSARPVSRHVRGRRDVSRPPAWQVSTQDPSPYLGRAPLARTSFPLKIVA</sequence>
<feature type="transmembrane region" description="Helical" evidence="2">
    <location>
        <begin position="134"/>
        <end position="155"/>
    </location>
</feature>
<proteinExistence type="predicted"/>
<dbReference type="EMBL" id="KV424056">
    <property type="protein sequence ID" value="KZT52750.1"/>
    <property type="molecule type" value="Genomic_DNA"/>
</dbReference>
<reference evidence="3 4" key="1">
    <citation type="journal article" date="2016" name="Mol. Biol. Evol.">
        <title>Comparative Genomics of Early-Diverging Mushroom-Forming Fungi Provides Insights into the Origins of Lignocellulose Decay Capabilities.</title>
        <authorList>
            <person name="Nagy L.G."/>
            <person name="Riley R."/>
            <person name="Tritt A."/>
            <person name="Adam C."/>
            <person name="Daum C."/>
            <person name="Floudas D."/>
            <person name="Sun H."/>
            <person name="Yadav J.S."/>
            <person name="Pangilinan J."/>
            <person name="Larsson K.H."/>
            <person name="Matsuura K."/>
            <person name="Barry K."/>
            <person name="Labutti K."/>
            <person name="Kuo R."/>
            <person name="Ohm R.A."/>
            <person name="Bhattacharya S.S."/>
            <person name="Shirouzu T."/>
            <person name="Yoshinaga Y."/>
            <person name="Martin F.M."/>
            <person name="Grigoriev I.V."/>
            <person name="Hibbett D.S."/>
        </authorList>
    </citation>
    <scope>NUCLEOTIDE SEQUENCE [LARGE SCALE GENOMIC DNA]</scope>
    <source>
        <strain evidence="3 4">HHB12733</strain>
    </source>
</reference>
<keyword evidence="2" id="KW-0472">Membrane</keyword>